<feature type="transmembrane region" description="Helical" evidence="1">
    <location>
        <begin position="12"/>
        <end position="34"/>
    </location>
</feature>
<keyword evidence="1" id="KW-1133">Transmembrane helix</keyword>
<dbReference type="Proteomes" id="UP000006867">
    <property type="component" value="Chromosome"/>
</dbReference>
<name>A0ABM5LWS9_BACA1</name>
<keyword evidence="3" id="KW-1185">Reference proteome</keyword>
<keyword evidence="1" id="KW-0472">Membrane</keyword>
<gene>
    <name evidence="2" type="ordered locus">BATR1942_06900</name>
</gene>
<feature type="transmembrane region" description="Helical" evidence="1">
    <location>
        <begin position="40"/>
        <end position="57"/>
    </location>
</feature>
<dbReference type="RefSeq" id="WP_003328712.1">
    <property type="nucleotide sequence ID" value="NC_014639.1"/>
</dbReference>
<feature type="transmembrane region" description="Helical" evidence="1">
    <location>
        <begin position="210"/>
        <end position="231"/>
    </location>
</feature>
<dbReference type="PANTHER" id="PTHR37314:SF4">
    <property type="entry name" value="UPF0700 TRANSMEMBRANE PROTEIN YOAK"/>
    <property type="match status" value="1"/>
</dbReference>
<evidence type="ECO:0000313" key="3">
    <source>
        <dbReference type="Proteomes" id="UP000006867"/>
    </source>
</evidence>
<evidence type="ECO:0000256" key="1">
    <source>
        <dbReference type="SAM" id="Phobius"/>
    </source>
</evidence>
<dbReference type="EMBL" id="CP002207">
    <property type="protein sequence ID" value="ADP32332.1"/>
    <property type="molecule type" value="Genomic_DNA"/>
</dbReference>
<feature type="transmembrane region" description="Helical" evidence="1">
    <location>
        <begin position="105"/>
        <end position="133"/>
    </location>
</feature>
<keyword evidence="1" id="KW-0812">Transmembrane</keyword>
<proteinExistence type="predicted"/>
<protein>
    <recommendedName>
        <fullName evidence="4">DUF1275 domain-containing protein</fullName>
    </recommendedName>
</protein>
<accession>A0ABM5LWS9</accession>
<organism evidence="2 3">
    <name type="scientific">Bacillus atrophaeus (strain 1942)</name>
    <dbReference type="NCBI Taxonomy" id="720555"/>
    <lineage>
        <taxon>Bacteria</taxon>
        <taxon>Bacillati</taxon>
        <taxon>Bacillota</taxon>
        <taxon>Bacilli</taxon>
        <taxon>Bacillales</taxon>
        <taxon>Bacillaceae</taxon>
        <taxon>Bacillus</taxon>
    </lineage>
</organism>
<reference evidence="2 3" key="1">
    <citation type="journal article" date="2011" name="Front. Microbiol.">
        <title>Genomic signatures of strain selection and enhancement in Bacillus atrophaeus var. globigii, a historical biowarfare simulant.</title>
        <authorList>
            <person name="Gibbons H.S."/>
            <person name="Broomall S.M."/>
            <person name="McNew L.A."/>
            <person name="Daligault H."/>
            <person name="Chapman C."/>
            <person name="Bruce D."/>
            <person name="Karavis M."/>
            <person name="Krepps M."/>
            <person name="McGregor P.A."/>
            <person name="Hong C."/>
            <person name="Park K.H."/>
            <person name="Akmal A."/>
            <person name="Feldman A."/>
            <person name="Lin J.S."/>
            <person name="Chang W.E."/>
            <person name="Higgs B.W."/>
            <person name="Demirev P."/>
            <person name="Lindquist J."/>
            <person name="Liem A."/>
            <person name="Fochler E."/>
            <person name="Read T.D."/>
            <person name="Tapia R."/>
            <person name="Johnson S."/>
            <person name="Bishop-Lilly K.A."/>
            <person name="Detter C."/>
            <person name="Han C."/>
            <person name="Sozhamannan S."/>
            <person name="Rosenzweig C.N."/>
            <person name="Skowronski E.W."/>
        </authorList>
    </citation>
    <scope>NUCLEOTIDE SEQUENCE [LARGE SCALE GENOMIC DNA]</scope>
    <source>
        <strain evidence="2 3">1942</strain>
    </source>
</reference>
<dbReference type="PANTHER" id="PTHR37314">
    <property type="entry name" value="SLR0142 PROTEIN"/>
    <property type="match status" value="1"/>
</dbReference>
<dbReference type="InterPro" id="IPR010699">
    <property type="entry name" value="DUF1275"/>
</dbReference>
<feature type="transmembrane region" description="Helical" evidence="1">
    <location>
        <begin position="183"/>
        <end position="203"/>
    </location>
</feature>
<sequence length="237" mass="25242">MPERIESYLTDAIYRNIMILLLCLTAGIVDVIGYLSLDHVFTANMTGNIILLGLAIGNSFQTAILNSLTALAGFITGVILASAIVTNKEKTFWPPAVTTVLAVEGAVLLLFALLSYFAVSASFPYLLIILLSIAMGLQTTAARKLGIAGISTTVLTGTLATFFEDFTARFFGGGKKKGFTTDALLRAAALVLYCSGAVIAALAEPSYQFTIIWLPIAIIIGIIILAVTRFHNALEKD</sequence>
<evidence type="ECO:0000313" key="2">
    <source>
        <dbReference type="EMBL" id="ADP32332.1"/>
    </source>
</evidence>
<feature type="transmembrane region" description="Helical" evidence="1">
    <location>
        <begin position="64"/>
        <end position="85"/>
    </location>
</feature>
<evidence type="ECO:0008006" key="4">
    <source>
        <dbReference type="Google" id="ProtNLM"/>
    </source>
</evidence>
<dbReference type="Pfam" id="PF06912">
    <property type="entry name" value="DUF1275"/>
    <property type="match status" value="1"/>
</dbReference>
<feature type="transmembrane region" description="Helical" evidence="1">
    <location>
        <begin position="145"/>
        <end position="163"/>
    </location>
</feature>